<dbReference type="EMBL" id="JACIJD010000001">
    <property type="protein sequence ID" value="MBB5692281.1"/>
    <property type="molecule type" value="Genomic_DNA"/>
</dbReference>
<evidence type="ECO:0000313" key="2">
    <source>
        <dbReference type="Proteomes" id="UP000580654"/>
    </source>
</evidence>
<evidence type="ECO:0000313" key="1">
    <source>
        <dbReference type="EMBL" id="MBB5692281.1"/>
    </source>
</evidence>
<reference evidence="1 2" key="1">
    <citation type="submission" date="2020-08" db="EMBL/GenBank/DDBJ databases">
        <title>Genomic Encyclopedia of Type Strains, Phase IV (KMG-IV): sequencing the most valuable type-strain genomes for metagenomic binning, comparative biology and taxonomic classification.</title>
        <authorList>
            <person name="Goeker M."/>
        </authorList>
    </citation>
    <scope>NUCLEOTIDE SEQUENCE [LARGE SCALE GENOMIC DNA]</scope>
    <source>
        <strain evidence="1 2">DSM 25622</strain>
    </source>
</reference>
<dbReference type="RefSeq" id="WP_184513057.1">
    <property type="nucleotide sequence ID" value="NZ_JACIJD010000001.1"/>
</dbReference>
<comment type="caution">
    <text evidence="1">The sequence shown here is derived from an EMBL/GenBank/DDBJ whole genome shotgun (WGS) entry which is preliminary data.</text>
</comment>
<accession>A0A840Y8N1</accession>
<sequence>MERFDPYFFMLENEGERTWSNCAAAVEHRTPDFDVAHYQLARGKTFDSPENAYLDWLNVGRRLGLEYAAGRNTCLKIVLKAKDEPELFPQWFKHHSAIVGENNIIILDCGSEDPEYIEMLDGVRSRALVLSYPHYYDRIHSPNSNVEFFRLIEANCKYATILDADEFLIMYEGACLSTGRIASFLQSCEDDVHAGTWLFNQEPPSSTQESRIDWSVPISFDVGQGALRVGLNSGKSIVRSDKLFYVKHLGHNTARNALGLMTDQSVGAFFILHLKSLNPELRRRRLAQHLITRGVLSSGCNRHADVQKILEEKIQEGRLKGAELFYSKLYLAVRDSPAKPGGRGCLLNLEALSGSVCSTAFHDAIAGFDFSAYLATMKRRAAEQL</sequence>
<keyword evidence="2" id="KW-1185">Reference proteome</keyword>
<name>A0A840Y8N1_9PROT</name>
<dbReference type="Proteomes" id="UP000580654">
    <property type="component" value="Unassembled WGS sequence"/>
</dbReference>
<proteinExistence type="predicted"/>
<organism evidence="1 2">
    <name type="scientific">Muricoccus pecuniae</name>
    <dbReference type="NCBI Taxonomy" id="693023"/>
    <lineage>
        <taxon>Bacteria</taxon>
        <taxon>Pseudomonadati</taxon>
        <taxon>Pseudomonadota</taxon>
        <taxon>Alphaproteobacteria</taxon>
        <taxon>Acetobacterales</taxon>
        <taxon>Roseomonadaceae</taxon>
        <taxon>Muricoccus</taxon>
    </lineage>
</organism>
<dbReference type="AlphaFoldDB" id="A0A840Y8N1"/>
<protein>
    <recommendedName>
        <fullName evidence="3">Glycosyl transferase family 2</fullName>
    </recommendedName>
</protein>
<gene>
    <name evidence="1" type="ORF">FHS87_000292</name>
</gene>
<evidence type="ECO:0008006" key="3">
    <source>
        <dbReference type="Google" id="ProtNLM"/>
    </source>
</evidence>